<protein>
    <submittedName>
        <fullName evidence="2">DUF2194 domain-containing protein</fullName>
    </submittedName>
</protein>
<dbReference type="CDD" id="cd10924">
    <property type="entry name" value="CE4_COG4878"/>
    <property type="match status" value="1"/>
</dbReference>
<dbReference type="InterPro" id="IPR011330">
    <property type="entry name" value="Glyco_hydro/deAcase_b/a-brl"/>
</dbReference>
<proteinExistence type="predicted"/>
<feature type="transmembrane region" description="Helical" evidence="1">
    <location>
        <begin position="12"/>
        <end position="34"/>
    </location>
</feature>
<keyword evidence="3" id="KW-1185">Reference proteome</keyword>
<dbReference type="AlphaFoldDB" id="A0A3M8CZ56"/>
<dbReference type="GO" id="GO:0005975">
    <property type="term" value="P:carbohydrate metabolic process"/>
    <property type="evidence" value="ECO:0007669"/>
    <property type="project" value="InterPro"/>
</dbReference>
<organism evidence="2 3">
    <name type="scientific">Brevibacillus nitrificans</name>
    <dbReference type="NCBI Taxonomy" id="651560"/>
    <lineage>
        <taxon>Bacteria</taxon>
        <taxon>Bacillati</taxon>
        <taxon>Bacillota</taxon>
        <taxon>Bacilli</taxon>
        <taxon>Bacillales</taxon>
        <taxon>Paenibacillaceae</taxon>
        <taxon>Brevibacillus</taxon>
    </lineage>
</organism>
<keyword evidence="1" id="KW-0472">Membrane</keyword>
<reference evidence="2 3" key="1">
    <citation type="submission" date="2018-10" db="EMBL/GenBank/DDBJ databases">
        <title>Phylogenomics of Brevibacillus.</title>
        <authorList>
            <person name="Dunlap C."/>
        </authorList>
    </citation>
    <scope>NUCLEOTIDE SEQUENCE [LARGE SCALE GENOMIC DNA]</scope>
    <source>
        <strain evidence="2 3">JCM 15774</strain>
    </source>
</reference>
<dbReference type="InterPro" id="IPR018695">
    <property type="entry name" value="DUF2194"/>
</dbReference>
<dbReference type="Gene3D" id="3.20.20.370">
    <property type="entry name" value="Glycoside hydrolase/deacetylase"/>
    <property type="match status" value="1"/>
</dbReference>
<dbReference type="SUPFAM" id="SSF88713">
    <property type="entry name" value="Glycoside hydrolase/deacetylase"/>
    <property type="match status" value="1"/>
</dbReference>
<dbReference type="RefSeq" id="WP_122926244.1">
    <property type="nucleotide sequence ID" value="NZ_RHHU01000017.1"/>
</dbReference>
<keyword evidence="1" id="KW-1133">Transmembrane helix</keyword>
<evidence type="ECO:0000313" key="3">
    <source>
        <dbReference type="Proteomes" id="UP000269573"/>
    </source>
</evidence>
<name>A0A3M8CZ56_9BACL</name>
<dbReference type="Pfam" id="PF09960">
    <property type="entry name" value="DUF2194"/>
    <property type="match status" value="2"/>
</dbReference>
<gene>
    <name evidence="2" type="ORF">EDM59_24270</name>
</gene>
<accession>A0A3M8CZ56</accession>
<evidence type="ECO:0000313" key="2">
    <source>
        <dbReference type="EMBL" id="RNB80719.1"/>
    </source>
</evidence>
<keyword evidence="1" id="KW-0812">Transmembrane</keyword>
<sequence length="614" mass="69969">MNKDIVVKKNIYIILAIVLLLGIVIEATRSQFILQVSSHEANGRSAKAAEPKQNGISPQELARLTREKFLIVTDPEDSGSGDITKNVKQVLDYMKKEYETIEVTKLTKPSESYRTILVTVENLSKFPDLDALLRYAEDGGRVFFTRTPEYNDGFYRIYRKLGVNAMGGPVVTKGIQMTSNLLIQGQEAKISENLIFNTSIPVELEERSKVYAVAIEDRVPLLWDVDYGKGKFMVYNGTNLQSSMNRGLIAGAVSVLNPDFLYPIMNMKIMYIDDFPSPFRQGYDPDIYRAYKKDIPDFYHDIWWPEMIRLAADYDVTYTGALIQTYNDRVEPPFTDLEGSDKTNLITYGRDLLKLGGELGIHGYNHQSLVTDQARVDELGYRAWPSEASMTQSLQELDTYIKRIFAQYAIQVYVPPSNVMAEEGRQALKNTFPQVNIIASLYAESANNLEYIQEFSVAGDGIVEMPRITSGYADTDINDWYITNAMTSLGVFSHFVHPDDILDKARSKEKTWPILSKEFRSMMKKLYERYPWMRSMTASEGGSELTDYLQTRVYLEHSEDKITGYMNNFSTEMFFVLRTDKKMTSTQGCSVEWIDEGVYLVHATKAKFEIGLKG</sequence>
<dbReference type="EMBL" id="RHHU01000017">
    <property type="protein sequence ID" value="RNB80719.1"/>
    <property type="molecule type" value="Genomic_DNA"/>
</dbReference>
<comment type="caution">
    <text evidence="2">The sequence shown here is derived from an EMBL/GenBank/DDBJ whole genome shotgun (WGS) entry which is preliminary data.</text>
</comment>
<dbReference type="Proteomes" id="UP000269573">
    <property type="component" value="Unassembled WGS sequence"/>
</dbReference>
<evidence type="ECO:0000256" key="1">
    <source>
        <dbReference type="SAM" id="Phobius"/>
    </source>
</evidence>